<evidence type="ECO:0000313" key="6">
    <source>
        <dbReference type="Proteomes" id="UP001270362"/>
    </source>
</evidence>
<dbReference type="InterPro" id="IPR056693">
    <property type="entry name" value="DUF7791"/>
</dbReference>
<dbReference type="PANTHER" id="PTHR10039">
    <property type="entry name" value="AMELOGENIN"/>
    <property type="match status" value="1"/>
</dbReference>
<gene>
    <name evidence="5" type="ORF">B0T22DRAFT_303000</name>
</gene>
<feature type="region of interest" description="Disordered" evidence="2">
    <location>
        <begin position="875"/>
        <end position="910"/>
    </location>
</feature>
<accession>A0AAE1C7A4</accession>
<name>A0AAE1C7A4_9PEZI</name>
<keyword evidence="1" id="KW-0677">Repeat</keyword>
<evidence type="ECO:0008006" key="7">
    <source>
        <dbReference type="Google" id="ProtNLM"/>
    </source>
</evidence>
<proteinExistence type="predicted"/>
<feature type="domain" description="DUF7791" evidence="4">
    <location>
        <begin position="586"/>
        <end position="715"/>
    </location>
</feature>
<dbReference type="Gene3D" id="3.40.50.300">
    <property type="entry name" value="P-loop containing nucleotide triphosphate hydrolases"/>
    <property type="match status" value="1"/>
</dbReference>
<evidence type="ECO:0000256" key="1">
    <source>
        <dbReference type="ARBA" id="ARBA00022737"/>
    </source>
</evidence>
<dbReference type="Proteomes" id="UP001270362">
    <property type="component" value="Unassembled WGS sequence"/>
</dbReference>
<feature type="compositionally biased region" description="Low complexity" evidence="2">
    <location>
        <begin position="879"/>
        <end position="888"/>
    </location>
</feature>
<dbReference type="Pfam" id="PF24883">
    <property type="entry name" value="NPHP3_N"/>
    <property type="match status" value="1"/>
</dbReference>
<dbReference type="InterPro" id="IPR027417">
    <property type="entry name" value="P-loop_NTPase"/>
</dbReference>
<dbReference type="AlphaFoldDB" id="A0AAE1C7A4"/>
<evidence type="ECO:0000259" key="3">
    <source>
        <dbReference type="Pfam" id="PF24883"/>
    </source>
</evidence>
<dbReference type="PANTHER" id="PTHR10039:SF5">
    <property type="entry name" value="NACHT DOMAIN-CONTAINING PROTEIN"/>
    <property type="match status" value="1"/>
</dbReference>
<keyword evidence="6" id="KW-1185">Reference proteome</keyword>
<evidence type="ECO:0000313" key="5">
    <source>
        <dbReference type="EMBL" id="KAK3681265.1"/>
    </source>
</evidence>
<feature type="domain" description="Nephrocystin 3-like N-terminal" evidence="3">
    <location>
        <begin position="308"/>
        <end position="474"/>
    </location>
</feature>
<organism evidence="5 6">
    <name type="scientific">Podospora appendiculata</name>
    <dbReference type="NCBI Taxonomy" id="314037"/>
    <lineage>
        <taxon>Eukaryota</taxon>
        <taxon>Fungi</taxon>
        <taxon>Dikarya</taxon>
        <taxon>Ascomycota</taxon>
        <taxon>Pezizomycotina</taxon>
        <taxon>Sordariomycetes</taxon>
        <taxon>Sordariomycetidae</taxon>
        <taxon>Sordariales</taxon>
        <taxon>Podosporaceae</taxon>
        <taxon>Podospora</taxon>
    </lineage>
</organism>
<sequence>MSGMEALAAFGLACNVMQTIGFALETVKVCKEVFRTGSLDRSKAERVAESLKASESFNKWMLSASPMTESQREVLDLAEKAQNATLELKKEVDKLTSPSAKGKVITTIKHTFRAGLKEKDIIKLEKKTEEWRRILESRLLVQICQKNDAIFLQGEAGFNELDETMRKFILAFSRGQTHIEDLLDRNRDSINDVTRAQALKSQQTITATVVSESSKTRTEIASIAKAIVEAEPPMWSKRQRLLSSFRYDSMNLRVGRIPEPHPGTYQWIIRGVLMEEEPEYGEEPQNRPHSASGCCHNTAILNVPWKCFPCWLEAGPPDKIYWIQGKPGSGKSTLVKFMVFERDLWSTMKANGKNPLVLSHFLWAAGDPIQRSIRGILLALISQFLTANEACLDEVINTFPRIWSKDGHNDWSKEELRKIADTWFPKSERPVFIFLDGLDEISTSDNDIDTAADLVRLVKGLANLANVKVCVSSRPEPLFVKQLGNMSTLRLQDLTRYDMKAYVEAYLLQPQLDPDESEGRRKLVDAICDKADGVFLWAAIAVRRLSRGLDNDEDLTDLEARLMRMPSGLFPLYEDMWSRLDEDRALYRSKAAVYFNMVRDWSKMSSANYTQGIELFHIMAGSNSDKSKAILQDYSTFSADELDAASRDAAKRLETRTAGLLEVRWGRGNKYNRVEFIHRSALEFFENTEEGRQLLTYDPNPPRTRHANLLQAFLAGVWLRVTKHYDIGVSRDDTCAVLERIHNAWDQDQISRDDTIFLLSSCKTLFETGHWCSSVYSVPDNLPLVDFAGLSAAFGLHKFVSFLTKSTKPGCEGDTLSALYNTYLLVAALANPQVGGSYEPDFAGKSRVVSLLLEDRPVIIRQLNGASHAISTTWVNTRGPSASDTTSGSSGGTSTGGASTPRTSVSDDGARSAHDLTMEQVNLLVLLSILNSRSPWPSTLPSIPEIIARYIDAHAPSLDEKIVVMLVRFEVDDDDRWLIDIECVGAKLDRSSRQFKHYVTFEMDLRFLLHFFLRALAAGRKDAVTAATADSLLSQLRESEFANRQVKVIGFNLTIPSFNKVVKPLSPASSEDAESIAKCLDYICPDTTVEASGASGLYEIPGLWARLEAVALRAREVEEDVYENVVVDNTVHKLVKGFMSSPPKMFVD</sequence>
<evidence type="ECO:0000256" key="2">
    <source>
        <dbReference type="SAM" id="MobiDB-lite"/>
    </source>
</evidence>
<comment type="caution">
    <text evidence="5">The sequence shown here is derived from an EMBL/GenBank/DDBJ whole genome shotgun (WGS) entry which is preliminary data.</text>
</comment>
<evidence type="ECO:0000259" key="4">
    <source>
        <dbReference type="Pfam" id="PF25053"/>
    </source>
</evidence>
<protein>
    <recommendedName>
        <fullName evidence="7">NACHT domain-containing protein</fullName>
    </recommendedName>
</protein>
<dbReference type="InterPro" id="IPR056884">
    <property type="entry name" value="NPHP3-like_N"/>
</dbReference>
<dbReference type="SUPFAM" id="SSF52540">
    <property type="entry name" value="P-loop containing nucleoside triphosphate hydrolases"/>
    <property type="match status" value="1"/>
</dbReference>
<reference evidence="5" key="2">
    <citation type="submission" date="2023-06" db="EMBL/GenBank/DDBJ databases">
        <authorList>
            <consortium name="Lawrence Berkeley National Laboratory"/>
            <person name="Haridas S."/>
            <person name="Hensen N."/>
            <person name="Bonometti L."/>
            <person name="Westerberg I."/>
            <person name="Brannstrom I.O."/>
            <person name="Guillou S."/>
            <person name="Cros-Aarteil S."/>
            <person name="Calhoun S."/>
            <person name="Kuo A."/>
            <person name="Mondo S."/>
            <person name="Pangilinan J."/>
            <person name="Riley R."/>
            <person name="Labutti K."/>
            <person name="Andreopoulos B."/>
            <person name="Lipzen A."/>
            <person name="Chen C."/>
            <person name="Yanf M."/>
            <person name="Daum C."/>
            <person name="Ng V."/>
            <person name="Clum A."/>
            <person name="Steindorff A."/>
            <person name="Ohm R."/>
            <person name="Martin F."/>
            <person name="Silar P."/>
            <person name="Natvig D."/>
            <person name="Lalanne C."/>
            <person name="Gautier V."/>
            <person name="Ament-Velasquez S.L."/>
            <person name="Kruys A."/>
            <person name="Hutchinson M.I."/>
            <person name="Powell A.J."/>
            <person name="Barry K."/>
            <person name="Miller A.N."/>
            <person name="Grigoriev I.V."/>
            <person name="Debuchy R."/>
            <person name="Gladieux P."/>
            <person name="Thoren M.H."/>
            <person name="Johannesson H."/>
        </authorList>
    </citation>
    <scope>NUCLEOTIDE SEQUENCE</scope>
    <source>
        <strain evidence="5">CBS 314.62</strain>
    </source>
</reference>
<dbReference type="EMBL" id="JAULSO010000007">
    <property type="protein sequence ID" value="KAK3681265.1"/>
    <property type="molecule type" value="Genomic_DNA"/>
</dbReference>
<dbReference type="Pfam" id="PF25053">
    <property type="entry name" value="DUF7791"/>
    <property type="match status" value="1"/>
</dbReference>
<reference evidence="5" key="1">
    <citation type="journal article" date="2023" name="Mol. Phylogenet. Evol.">
        <title>Genome-scale phylogeny and comparative genomics of the fungal order Sordariales.</title>
        <authorList>
            <person name="Hensen N."/>
            <person name="Bonometti L."/>
            <person name="Westerberg I."/>
            <person name="Brannstrom I.O."/>
            <person name="Guillou S."/>
            <person name="Cros-Aarteil S."/>
            <person name="Calhoun S."/>
            <person name="Haridas S."/>
            <person name="Kuo A."/>
            <person name="Mondo S."/>
            <person name="Pangilinan J."/>
            <person name="Riley R."/>
            <person name="LaButti K."/>
            <person name="Andreopoulos B."/>
            <person name="Lipzen A."/>
            <person name="Chen C."/>
            <person name="Yan M."/>
            <person name="Daum C."/>
            <person name="Ng V."/>
            <person name="Clum A."/>
            <person name="Steindorff A."/>
            <person name="Ohm R.A."/>
            <person name="Martin F."/>
            <person name="Silar P."/>
            <person name="Natvig D.O."/>
            <person name="Lalanne C."/>
            <person name="Gautier V."/>
            <person name="Ament-Velasquez S.L."/>
            <person name="Kruys A."/>
            <person name="Hutchinson M.I."/>
            <person name="Powell A.J."/>
            <person name="Barry K."/>
            <person name="Miller A.N."/>
            <person name="Grigoriev I.V."/>
            <person name="Debuchy R."/>
            <person name="Gladieux P."/>
            <person name="Hiltunen Thoren M."/>
            <person name="Johannesson H."/>
        </authorList>
    </citation>
    <scope>NUCLEOTIDE SEQUENCE</scope>
    <source>
        <strain evidence="5">CBS 314.62</strain>
    </source>
</reference>